<dbReference type="InterPro" id="IPR014729">
    <property type="entry name" value="Rossmann-like_a/b/a_fold"/>
</dbReference>
<dbReference type="SUPFAM" id="SSF52374">
    <property type="entry name" value="Nucleotidylyl transferase"/>
    <property type="match status" value="1"/>
</dbReference>
<evidence type="ECO:0000256" key="3">
    <source>
        <dbReference type="ARBA" id="ARBA00022598"/>
    </source>
</evidence>
<dbReference type="InterPro" id="IPR009080">
    <property type="entry name" value="tRNAsynth_Ia_anticodon-bd"/>
</dbReference>
<feature type="domain" description="Aminoacyl-tRNA synthetase class Ia" evidence="12">
    <location>
        <begin position="517"/>
        <end position="673"/>
    </location>
</feature>
<dbReference type="Pfam" id="PF13603">
    <property type="entry name" value="tRNA-synt_1_2"/>
    <property type="match status" value="1"/>
</dbReference>
<sequence>MIMRLVPFLSLLWPIVQGTSGHIRRRQAAFLAPHAADLTSNSRRPPATRHLRLQMSSSASVAEAERPAAATSASVDDEAVSSPSSSSIASAVAAYPHAEIERKWQQFWEANQTFRTPPDIDTSRPKYYVLDMFPYPSGSGLHVGHPEGYTATDILARYKRLRGFNVLHPMGWDAFGLPAEQYAVQTGTHPAITTQRNVDRFREQLKSLGFAYDWQRELSTTDPAYYKWTQWIFLKLFERGLAYQAEVPVNWCPELGTVLANEEVIDGKSERGGFPVYRRPMKQWMLKITAYADRLLEDLDMLDWPDNVKEMQRNWIGKSEGAEVDFQVADMPDAAIRVYTTRPDTLFGCTYVVLAPEHPLVASLTTPDQEAAVTAYVEAAASKSDLERTETKSKTGVPTGALAVNPVSGERVPIWVADYVLGGYGTGAIMAVPGHDVRDHEFALKYHLPIVQVIAAAGDDSWDIQQEAFTETADTVVVNSESDLVSLNGMSAPDAKEKITAWLEDNGRGRKKTNYALRDWLFSRQRYWGEPFPVVFNDAGEAMPVPETDLPITLPQMDSFKPSGSIEGPLSLATDWVTTTVDGQTVRRETNTMPQWAGSCWYYLRFVDPSNVEAPIDGELEKYWLPVDMYVGGTEHAVLHLLYSRFWHKVLYDLGVVSTPEPFQRLVNQGLILGPMEHTVFRRQDGAHATARDVDMSGLTPADASTGEELTPERVGDEQLVKKGDAFVLKADPTIEVVSRCEKMSKSRGNVVNPDDIIAATGADSLRLYLMFMGPLESVKPWSTKGVEGVHRFLNRLWRKIVSPDGGCGCSEREATRDELKALHKLIKRVTEDIEGLKFNNAISASMEFLNAVYKWPDLPREVATPLVLLLSPFAPHVCEELWAVLHPSLPQHSISTAAKWPTYREDLLVEDSITVPVQVNGKLRGQLEVPAAIAGDREAVLRLLRDDARVAGVLARVEEQGQRVVKEIYVPKKIVNLVVK</sequence>
<dbReference type="FunFam" id="1.10.730.10:FF:000011">
    <property type="entry name" value="Leucine--tRNA ligase chloroplastic/mitochondrial"/>
    <property type="match status" value="1"/>
</dbReference>
<evidence type="ECO:0000259" key="12">
    <source>
        <dbReference type="Pfam" id="PF00133"/>
    </source>
</evidence>
<dbReference type="InterPro" id="IPR009008">
    <property type="entry name" value="Val/Leu/Ile-tRNA-synth_edit"/>
</dbReference>
<dbReference type="PANTHER" id="PTHR43740">
    <property type="entry name" value="LEUCYL-TRNA SYNTHETASE"/>
    <property type="match status" value="1"/>
</dbReference>
<dbReference type="OMA" id="GIEHACM"/>
<gene>
    <name evidence="16" type="ORF">Vbra_9619</name>
</gene>
<dbReference type="HAMAP" id="MF_00049_B">
    <property type="entry name" value="Leu_tRNA_synth_B"/>
    <property type="match status" value="1"/>
</dbReference>
<dbReference type="InterPro" id="IPR025709">
    <property type="entry name" value="Leu_tRNA-synth_edit"/>
</dbReference>
<dbReference type="STRING" id="1169540.A0A0G4G270"/>
<keyword evidence="4 9" id="KW-0547">Nucleotide-binding</keyword>
<evidence type="ECO:0000256" key="11">
    <source>
        <dbReference type="SAM" id="SignalP"/>
    </source>
</evidence>
<evidence type="ECO:0000259" key="15">
    <source>
        <dbReference type="Pfam" id="PF13603"/>
    </source>
</evidence>
<dbReference type="PANTHER" id="PTHR43740:SF2">
    <property type="entry name" value="LEUCINE--TRNA LIGASE, MITOCHONDRIAL"/>
    <property type="match status" value="1"/>
</dbReference>
<keyword evidence="6 9" id="KW-0648">Protein biosynthesis</keyword>
<dbReference type="PRINTS" id="PR00985">
    <property type="entry name" value="TRNASYNTHLEU"/>
</dbReference>
<dbReference type="GO" id="GO:0004823">
    <property type="term" value="F:leucine-tRNA ligase activity"/>
    <property type="evidence" value="ECO:0007669"/>
    <property type="project" value="UniProtKB-EC"/>
</dbReference>
<dbReference type="SUPFAM" id="SSF50677">
    <property type="entry name" value="ValRS/IleRS/LeuRS editing domain"/>
    <property type="match status" value="1"/>
</dbReference>
<evidence type="ECO:0000259" key="13">
    <source>
        <dbReference type="Pfam" id="PF08264"/>
    </source>
</evidence>
<dbReference type="Pfam" id="PF09334">
    <property type="entry name" value="tRNA-synt_1g"/>
    <property type="match status" value="1"/>
</dbReference>
<dbReference type="GO" id="GO:0005524">
    <property type="term" value="F:ATP binding"/>
    <property type="evidence" value="ECO:0007669"/>
    <property type="project" value="UniProtKB-KW"/>
</dbReference>
<evidence type="ECO:0000256" key="5">
    <source>
        <dbReference type="ARBA" id="ARBA00022840"/>
    </source>
</evidence>
<feature type="signal peptide" evidence="11">
    <location>
        <begin position="1"/>
        <end position="18"/>
    </location>
</feature>
<dbReference type="InterPro" id="IPR002302">
    <property type="entry name" value="Leu-tRNA-ligase"/>
</dbReference>
<feature type="domain" description="Aminoacyl-tRNA synthetase class Ia" evidence="12">
    <location>
        <begin position="742"/>
        <end position="771"/>
    </location>
</feature>
<evidence type="ECO:0000256" key="8">
    <source>
        <dbReference type="ARBA" id="ARBA00047469"/>
    </source>
</evidence>
<dbReference type="SUPFAM" id="SSF47323">
    <property type="entry name" value="Anticodon-binding domain of a subclass of class I aminoacyl-tRNA synthetases"/>
    <property type="match status" value="1"/>
</dbReference>
<dbReference type="EMBL" id="CDMY01000550">
    <property type="protein sequence ID" value="CEM22080.1"/>
    <property type="molecule type" value="Genomic_DNA"/>
</dbReference>
<dbReference type="NCBIfam" id="TIGR00396">
    <property type="entry name" value="leuS_bact"/>
    <property type="match status" value="1"/>
</dbReference>
<feature type="compositionally biased region" description="Low complexity" evidence="10">
    <location>
        <begin position="56"/>
        <end position="83"/>
    </location>
</feature>
<evidence type="ECO:0000256" key="6">
    <source>
        <dbReference type="ARBA" id="ARBA00022917"/>
    </source>
</evidence>
<dbReference type="GO" id="GO:0002161">
    <property type="term" value="F:aminoacyl-tRNA deacylase activity"/>
    <property type="evidence" value="ECO:0007669"/>
    <property type="project" value="InterPro"/>
</dbReference>
<accession>A0A0G4G270</accession>
<dbReference type="PhylomeDB" id="A0A0G4G270"/>
<feature type="domain" description="Methionyl/Valyl/Leucyl/Isoleucyl-tRNA synthetase anticodon-binding" evidence="13">
    <location>
        <begin position="820"/>
        <end position="933"/>
    </location>
</feature>
<proteinExistence type="inferred from homology"/>
<dbReference type="VEuPathDB" id="CryptoDB:Vbra_9619"/>
<dbReference type="InterPro" id="IPR015413">
    <property type="entry name" value="Methionyl/Leucyl_tRNA_Synth"/>
</dbReference>
<comment type="catalytic activity">
    <reaction evidence="8">
        <text>tRNA(Leu) + L-leucine + ATP = L-leucyl-tRNA(Leu) + AMP + diphosphate</text>
        <dbReference type="Rhea" id="RHEA:11688"/>
        <dbReference type="Rhea" id="RHEA-COMP:9613"/>
        <dbReference type="Rhea" id="RHEA-COMP:9622"/>
        <dbReference type="ChEBI" id="CHEBI:30616"/>
        <dbReference type="ChEBI" id="CHEBI:33019"/>
        <dbReference type="ChEBI" id="CHEBI:57427"/>
        <dbReference type="ChEBI" id="CHEBI:78442"/>
        <dbReference type="ChEBI" id="CHEBI:78494"/>
        <dbReference type="ChEBI" id="CHEBI:456215"/>
        <dbReference type="EC" id="6.1.1.4"/>
    </reaction>
</comment>
<evidence type="ECO:0000259" key="14">
    <source>
        <dbReference type="Pfam" id="PF09334"/>
    </source>
</evidence>
<comment type="similarity">
    <text evidence="1 9">Belongs to the class-I aminoacyl-tRNA synthetase family.</text>
</comment>
<dbReference type="GO" id="GO:0005829">
    <property type="term" value="C:cytosol"/>
    <property type="evidence" value="ECO:0007669"/>
    <property type="project" value="TreeGrafter"/>
</dbReference>
<feature type="chain" id="PRO_5005190093" description="leucine--tRNA ligase" evidence="11">
    <location>
        <begin position="19"/>
        <end position="981"/>
    </location>
</feature>
<dbReference type="Gene3D" id="1.10.730.10">
    <property type="entry name" value="Isoleucyl-tRNA Synthetase, Domain 1"/>
    <property type="match status" value="1"/>
</dbReference>
<dbReference type="FunCoup" id="A0A0G4G270">
    <property type="interactions" value="278"/>
</dbReference>
<evidence type="ECO:0000313" key="17">
    <source>
        <dbReference type="Proteomes" id="UP000041254"/>
    </source>
</evidence>
<name>A0A0G4G270_VITBC</name>
<reference evidence="16 17" key="1">
    <citation type="submission" date="2014-11" db="EMBL/GenBank/DDBJ databases">
        <authorList>
            <person name="Zhu J."/>
            <person name="Qi W."/>
            <person name="Song R."/>
        </authorList>
    </citation>
    <scope>NUCLEOTIDE SEQUENCE [LARGE SCALE GENOMIC DNA]</scope>
</reference>
<dbReference type="CDD" id="cd07958">
    <property type="entry name" value="Anticodon_Ia_Leu_BEm"/>
    <property type="match status" value="1"/>
</dbReference>
<feature type="region of interest" description="Disordered" evidence="10">
    <location>
        <begin position="54"/>
        <end position="83"/>
    </location>
</feature>
<protein>
    <recommendedName>
        <fullName evidence="2">leucine--tRNA ligase</fullName>
        <ecNumber evidence="2">6.1.1.4</ecNumber>
    </recommendedName>
</protein>
<keyword evidence="5 9" id="KW-0067">ATP-binding</keyword>
<dbReference type="FunFam" id="3.40.50.620:FF:000056">
    <property type="entry name" value="Leucine--tRNA ligase"/>
    <property type="match status" value="1"/>
</dbReference>
<feature type="domain" description="Methionyl/Leucyl tRNA synthetase" evidence="14">
    <location>
        <begin position="132"/>
        <end position="264"/>
    </location>
</feature>
<keyword evidence="7 9" id="KW-0030">Aminoacyl-tRNA synthetase</keyword>
<dbReference type="OrthoDB" id="15954at2759"/>
<evidence type="ECO:0000256" key="4">
    <source>
        <dbReference type="ARBA" id="ARBA00022741"/>
    </source>
</evidence>
<evidence type="ECO:0000256" key="1">
    <source>
        <dbReference type="ARBA" id="ARBA00005594"/>
    </source>
</evidence>
<dbReference type="EC" id="6.1.1.4" evidence="2"/>
<evidence type="ECO:0000256" key="10">
    <source>
        <dbReference type="SAM" id="MobiDB-lite"/>
    </source>
</evidence>
<keyword evidence="3 9" id="KW-0436">Ligase</keyword>
<dbReference type="CDD" id="cd00812">
    <property type="entry name" value="LeuRS_core"/>
    <property type="match status" value="1"/>
</dbReference>
<dbReference type="Proteomes" id="UP000041254">
    <property type="component" value="Unassembled WGS sequence"/>
</dbReference>
<dbReference type="Pfam" id="PF08264">
    <property type="entry name" value="Anticodon_1"/>
    <property type="match status" value="1"/>
</dbReference>
<dbReference type="InterPro" id="IPR002300">
    <property type="entry name" value="aa-tRNA-synth_Ia"/>
</dbReference>
<dbReference type="GO" id="GO:0006429">
    <property type="term" value="P:leucyl-tRNA aminoacylation"/>
    <property type="evidence" value="ECO:0007669"/>
    <property type="project" value="InterPro"/>
</dbReference>
<evidence type="ECO:0000256" key="9">
    <source>
        <dbReference type="RuleBase" id="RU363039"/>
    </source>
</evidence>
<keyword evidence="11" id="KW-0732">Signal</keyword>
<evidence type="ECO:0000256" key="2">
    <source>
        <dbReference type="ARBA" id="ARBA00013164"/>
    </source>
</evidence>
<feature type="domain" description="Leucyl-tRNA synthetase editing" evidence="15">
    <location>
        <begin position="313"/>
        <end position="504"/>
    </location>
</feature>
<dbReference type="GO" id="GO:0005739">
    <property type="term" value="C:mitochondrion"/>
    <property type="evidence" value="ECO:0007669"/>
    <property type="project" value="UniProtKB-ARBA"/>
</dbReference>
<dbReference type="InterPro" id="IPR013155">
    <property type="entry name" value="M/V/L/I-tRNA-synth_anticd-bd"/>
</dbReference>
<dbReference type="Gene3D" id="3.40.50.620">
    <property type="entry name" value="HUPs"/>
    <property type="match status" value="2"/>
</dbReference>
<dbReference type="FunFam" id="3.40.50.620:FF:000077">
    <property type="entry name" value="Leucine--tRNA ligase"/>
    <property type="match status" value="1"/>
</dbReference>
<evidence type="ECO:0000256" key="7">
    <source>
        <dbReference type="ARBA" id="ARBA00023146"/>
    </source>
</evidence>
<keyword evidence="17" id="KW-1185">Reference proteome</keyword>
<organism evidence="16 17">
    <name type="scientific">Vitrella brassicaformis (strain CCMP3155)</name>
    <dbReference type="NCBI Taxonomy" id="1169540"/>
    <lineage>
        <taxon>Eukaryota</taxon>
        <taxon>Sar</taxon>
        <taxon>Alveolata</taxon>
        <taxon>Colpodellida</taxon>
        <taxon>Vitrellaceae</taxon>
        <taxon>Vitrella</taxon>
    </lineage>
</organism>
<evidence type="ECO:0000313" key="16">
    <source>
        <dbReference type="EMBL" id="CEM22080.1"/>
    </source>
</evidence>
<dbReference type="InParanoid" id="A0A0G4G270"/>
<dbReference type="Pfam" id="PF00133">
    <property type="entry name" value="tRNA-synt_1"/>
    <property type="match status" value="2"/>
</dbReference>
<dbReference type="AlphaFoldDB" id="A0A0G4G270"/>